<protein>
    <recommendedName>
        <fullName evidence="2">DUF6801 domain-containing protein</fullName>
    </recommendedName>
</protein>
<gene>
    <name evidence="3" type="ORF">B0I31_110130</name>
</gene>
<feature type="region of interest" description="Disordered" evidence="1">
    <location>
        <begin position="198"/>
        <end position="229"/>
    </location>
</feature>
<organism evidence="3 4">
    <name type="scientific">Saccharothrix carnea</name>
    <dbReference type="NCBI Taxonomy" id="1280637"/>
    <lineage>
        <taxon>Bacteria</taxon>
        <taxon>Bacillati</taxon>
        <taxon>Actinomycetota</taxon>
        <taxon>Actinomycetes</taxon>
        <taxon>Pseudonocardiales</taxon>
        <taxon>Pseudonocardiaceae</taxon>
        <taxon>Saccharothrix</taxon>
    </lineage>
</organism>
<dbReference type="Pfam" id="PF20611">
    <property type="entry name" value="DUF6801"/>
    <property type="match status" value="1"/>
</dbReference>
<proteinExistence type="predicted"/>
<dbReference type="Proteomes" id="UP000241118">
    <property type="component" value="Unassembled WGS sequence"/>
</dbReference>
<evidence type="ECO:0000256" key="1">
    <source>
        <dbReference type="SAM" id="MobiDB-lite"/>
    </source>
</evidence>
<feature type="domain" description="DUF6801" evidence="2">
    <location>
        <begin position="39"/>
        <end position="193"/>
    </location>
</feature>
<evidence type="ECO:0000259" key="2">
    <source>
        <dbReference type="Pfam" id="PF20611"/>
    </source>
</evidence>
<evidence type="ECO:0000313" key="4">
    <source>
        <dbReference type="Proteomes" id="UP000241118"/>
    </source>
</evidence>
<comment type="caution">
    <text evidence="3">The sequence shown here is derived from an EMBL/GenBank/DDBJ whole genome shotgun (WGS) entry which is preliminary data.</text>
</comment>
<dbReference type="RefSeq" id="WP_181320457.1">
    <property type="nucleotide sequence ID" value="NZ_PYAX01000010.1"/>
</dbReference>
<dbReference type="AlphaFoldDB" id="A0A2P8I3J0"/>
<feature type="compositionally biased region" description="Low complexity" evidence="1">
    <location>
        <begin position="205"/>
        <end position="229"/>
    </location>
</feature>
<reference evidence="3 4" key="1">
    <citation type="submission" date="2018-03" db="EMBL/GenBank/DDBJ databases">
        <title>Genomic Encyclopedia of Type Strains, Phase III (KMG-III): the genomes of soil and plant-associated and newly described type strains.</title>
        <authorList>
            <person name="Whitman W."/>
        </authorList>
    </citation>
    <scope>NUCLEOTIDE SEQUENCE [LARGE SCALE GENOMIC DNA]</scope>
    <source>
        <strain evidence="3 4">CGMCC 4.7097</strain>
    </source>
</reference>
<keyword evidence="4" id="KW-1185">Reference proteome</keyword>
<dbReference type="EMBL" id="PYAX01000010">
    <property type="protein sequence ID" value="PSL53039.1"/>
    <property type="molecule type" value="Genomic_DNA"/>
</dbReference>
<accession>A0A2P8I3J0</accession>
<sequence length="403" mass="39944">MRLRTILGAGVTSGLVVAGLLAGVGSGSAAPVQVDKTLTFTCPFPLIGNQVLSTRIRATIDAPATVGGELKTTDFSATVTVPPTATQGLTLVGAATVEGSAEAGVTLDNAGSKLDIKIPGLTVPKTPVPAEGAFDVVASGPVPTAVIPKAGTTTVTVGNYSTTLTPKKSDGSDTGLGTFTSNCVLDPGQDPTLIRFDVAGGGGPTTTTTTSTTTTTTTTTTVPTTTTTTQPPGGIKYAYSLNGTSTIKKLGGAVALGPGSLNADLELATGRFTGDLVLPPTSGKFSLFGFVPVESKIEFVPEGKTTGTLTAGAVRSSSKVTIKLPSVTAFGIPISNDPNCRTSTPADIALASAAGFDPLKGGKLAGTYAIPALTGCGPLNDIVSGFAAGPGNTIDLTLTAKTA</sequence>
<name>A0A2P8I3J0_SACCR</name>
<evidence type="ECO:0000313" key="3">
    <source>
        <dbReference type="EMBL" id="PSL53039.1"/>
    </source>
</evidence>
<dbReference type="InterPro" id="IPR046542">
    <property type="entry name" value="DUF6801"/>
</dbReference>